<organism evidence="3 4">
    <name type="scientific">Oryza sativa subsp. japonica</name>
    <name type="common">Rice</name>
    <dbReference type="NCBI Taxonomy" id="39947"/>
    <lineage>
        <taxon>Eukaryota</taxon>
        <taxon>Viridiplantae</taxon>
        <taxon>Streptophyta</taxon>
        <taxon>Embryophyta</taxon>
        <taxon>Tracheophyta</taxon>
        <taxon>Spermatophyta</taxon>
        <taxon>Magnoliopsida</taxon>
        <taxon>Liliopsida</taxon>
        <taxon>Poales</taxon>
        <taxon>Poaceae</taxon>
        <taxon>BOP clade</taxon>
        <taxon>Oryzoideae</taxon>
        <taxon>Oryzeae</taxon>
        <taxon>Oryzinae</taxon>
        <taxon>Oryza</taxon>
        <taxon>Oryza sativa</taxon>
    </lineage>
</organism>
<feature type="compositionally biased region" description="Low complexity" evidence="1">
    <location>
        <begin position="51"/>
        <end position="64"/>
    </location>
</feature>
<dbReference type="EMBL" id="AP003622">
    <property type="protein sequence ID" value="BAD32922.1"/>
    <property type="molecule type" value="Genomic_DNA"/>
</dbReference>
<proteinExistence type="predicted"/>
<dbReference type="EMBL" id="AP003617">
    <property type="protein sequence ID" value="BAD32850.1"/>
    <property type="molecule type" value="Genomic_DNA"/>
</dbReference>
<sequence>MSASLPMANIRAIPTGAETDYGLDPAKLLEVMQADADAGLVPTYVCAMVDSSTSRTTTRPTGRAPGRRGQPRGRTRGSRRRWAYSGCVGGSCVGAGGGRSEALGMGEGRES</sequence>
<dbReference type="Proteomes" id="UP000000763">
    <property type="component" value="Chromosome 6"/>
</dbReference>
<reference evidence="3" key="2">
    <citation type="submission" date="2001-05" db="EMBL/GenBank/DDBJ databases">
        <title>Oryza sativa nipponbare(GA3) genomic DNA, chromosome 6, PAC clone:P0633E08.</title>
        <authorList>
            <person name="Sasaki T."/>
            <person name="Matsumoto T."/>
            <person name="Yamamoto K."/>
        </authorList>
    </citation>
    <scope>NUCLEOTIDE SEQUENCE</scope>
</reference>
<reference evidence="2" key="1">
    <citation type="submission" date="2001-05" db="EMBL/GenBank/DDBJ databases">
        <title>Oryza sativa nipponbare(GA3) genomic DNA, chromosome 6, PAC clone:P0502H06.</title>
        <authorList>
            <person name="Sasaki T."/>
            <person name="Matsumoto T."/>
            <person name="Yamamoto K."/>
        </authorList>
    </citation>
    <scope>NUCLEOTIDE SEQUENCE</scope>
</reference>
<reference evidence="4" key="4">
    <citation type="journal article" date="2008" name="Nucleic Acids Res.">
        <title>The rice annotation project database (RAP-DB): 2008 update.</title>
        <authorList>
            <consortium name="The rice annotation project (RAP)"/>
        </authorList>
    </citation>
    <scope>GENOME REANNOTATION</scope>
    <source>
        <strain evidence="4">cv. Nipponbare</strain>
    </source>
</reference>
<name>Q69X79_ORYSJ</name>
<feature type="region of interest" description="Disordered" evidence="1">
    <location>
        <begin position="50"/>
        <end position="80"/>
    </location>
</feature>
<evidence type="ECO:0000313" key="4">
    <source>
        <dbReference type="Proteomes" id="UP000000763"/>
    </source>
</evidence>
<reference evidence="4" key="3">
    <citation type="journal article" date="2005" name="Nature">
        <title>The map-based sequence of the rice genome.</title>
        <authorList>
            <consortium name="International rice genome sequencing project (IRGSP)"/>
            <person name="Matsumoto T."/>
            <person name="Wu J."/>
            <person name="Kanamori H."/>
            <person name="Katayose Y."/>
            <person name="Fujisawa M."/>
            <person name="Namiki N."/>
            <person name="Mizuno H."/>
            <person name="Yamamoto K."/>
            <person name="Antonio B.A."/>
            <person name="Baba T."/>
            <person name="Sakata K."/>
            <person name="Nagamura Y."/>
            <person name="Aoki H."/>
            <person name="Arikawa K."/>
            <person name="Arita K."/>
            <person name="Bito T."/>
            <person name="Chiden Y."/>
            <person name="Fujitsuka N."/>
            <person name="Fukunaka R."/>
            <person name="Hamada M."/>
            <person name="Harada C."/>
            <person name="Hayashi A."/>
            <person name="Hijishita S."/>
            <person name="Honda M."/>
            <person name="Hosokawa S."/>
            <person name="Ichikawa Y."/>
            <person name="Idonuma A."/>
            <person name="Iijima M."/>
            <person name="Ikeda M."/>
            <person name="Ikeno M."/>
            <person name="Ito K."/>
            <person name="Ito S."/>
            <person name="Ito T."/>
            <person name="Ito Y."/>
            <person name="Ito Y."/>
            <person name="Iwabuchi A."/>
            <person name="Kamiya K."/>
            <person name="Karasawa W."/>
            <person name="Kurita K."/>
            <person name="Katagiri S."/>
            <person name="Kikuta A."/>
            <person name="Kobayashi H."/>
            <person name="Kobayashi N."/>
            <person name="Machita K."/>
            <person name="Maehara T."/>
            <person name="Masukawa M."/>
            <person name="Mizubayashi T."/>
            <person name="Mukai Y."/>
            <person name="Nagasaki H."/>
            <person name="Nagata Y."/>
            <person name="Naito S."/>
            <person name="Nakashima M."/>
            <person name="Nakama Y."/>
            <person name="Nakamichi Y."/>
            <person name="Nakamura M."/>
            <person name="Meguro A."/>
            <person name="Negishi M."/>
            <person name="Ohta I."/>
            <person name="Ohta T."/>
            <person name="Okamoto M."/>
            <person name="Ono N."/>
            <person name="Saji S."/>
            <person name="Sakaguchi M."/>
            <person name="Sakai K."/>
            <person name="Shibata M."/>
            <person name="Shimokawa T."/>
            <person name="Song J."/>
            <person name="Takazaki Y."/>
            <person name="Terasawa K."/>
            <person name="Tsugane M."/>
            <person name="Tsuji K."/>
            <person name="Ueda S."/>
            <person name="Waki K."/>
            <person name="Yamagata H."/>
            <person name="Yamamoto M."/>
            <person name="Yamamoto S."/>
            <person name="Yamane H."/>
            <person name="Yoshiki S."/>
            <person name="Yoshihara R."/>
            <person name="Yukawa K."/>
            <person name="Zhong H."/>
            <person name="Yano M."/>
            <person name="Yuan Q."/>
            <person name="Ouyang S."/>
            <person name="Liu J."/>
            <person name="Jones K.M."/>
            <person name="Gansberger K."/>
            <person name="Moffat K."/>
            <person name="Hill J."/>
            <person name="Bera J."/>
            <person name="Fadrosh D."/>
            <person name="Jin S."/>
            <person name="Johri S."/>
            <person name="Kim M."/>
            <person name="Overton L."/>
            <person name="Reardon M."/>
            <person name="Tsitrin T."/>
            <person name="Vuong H."/>
            <person name="Weaver B."/>
            <person name="Ciecko A."/>
            <person name="Tallon L."/>
            <person name="Jackson J."/>
            <person name="Pai G."/>
            <person name="Aken S.V."/>
            <person name="Utterback T."/>
            <person name="Reidmuller S."/>
            <person name="Feldblyum T."/>
            <person name="Hsiao J."/>
            <person name="Zismann V."/>
            <person name="Iobst S."/>
            <person name="de Vazeille A.R."/>
            <person name="Buell C.R."/>
            <person name="Ying K."/>
            <person name="Li Y."/>
            <person name="Lu T."/>
            <person name="Huang Y."/>
            <person name="Zhao Q."/>
            <person name="Feng Q."/>
            <person name="Zhang L."/>
            <person name="Zhu J."/>
            <person name="Weng Q."/>
            <person name="Mu J."/>
            <person name="Lu Y."/>
            <person name="Fan D."/>
            <person name="Liu Y."/>
            <person name="Guan J."/>
            <person name="Zhang Y."/>
            <person name="Yu S."/>
            <person name="Liu X."/>
            <person name="Zhang Y."/>
            <person name="Hong G."/>
            <person name="Han B."/>
            <person name="Choisne N."/>
            <person name="Demange N."/>
            <person name="Orjeda G."/>
            <person name="Samain S."/>
            <person name="Cattolico L."/>
            <person name="Pelletier E."/>
            <person name="Couloux A."/>
            <person name="Segurens B."/>
            <person name="Wincker P."/>
            <person name="D'Hont A."/>
            <person name="Scarpelli C."/>
            <person name="Weissenbach J."/>
            <person name="Salanoubat M."/>
            <person name="Quetier F."/>
            <person name="Yu Y."/>
            <person name="Kim H.R."/>
            <person name="Rambo T."/>
            <person name="Currie J."/>
            <person name="Collura K."/>
            <person name="Luo M."/>
            <person name="Yang T."/>
            <person name="Ammiraju J.S.S."/>
            <person name="Engler F."/>
            <person name="Soderlund C."/>
            <person name="Wing R.A."/>
            <person name="Palmer L.E."/>
            <person name="de la Bastide M."/>
            <person name="Spiegel L."/>
            <person name="Nascimento L."/>
            <person name="Zutavern T."/>
            <person name="O'Shaughnessy A."/>
            <person name="Dike S."/>
            <person name="Dedhia N."/>
            <person name="Preston R."/>
            <person name="Balija V."/>
            <person name="McCombie W.R."/>
            <person name="Chow T."/>
            <person name="Chen H."/>
            <person name="Chung M."/>
            <person name="Chen C."/>
            <person name="Shaw J."/>
            <person name="Wu H."/>
            <person name="Hsiao K."/>
            <person name="Chao Y."/>
            <person name="Chu M."/>
            <person name="Cheng C."/>
            <person name="Hour A."/>
            <person name="Lee P."/>
            <person name="Lin S."/>
            <person name="Lin Y."/>
            <person name="Liou J."/>
            <person name="Liu S."/>
            <person name="Hsing Y."/>
            <person name="Raghuvanshi S."/>
            <person name="Mohanty A."/>
            <person name="Bharti A.K."/>
            <person name="Gaur A."/>
            <person name="Gupta V."/>
            <person name="Kumar D."/>
            <person name="Ravi V."/>
            <person name="Vij S."/>
            <person name="Kapur A."/>
            <person name="Khurana P."/>
            <person name="Khurana P."/>
            <person name="Khurana J.P."/>
            <person name="Tyagi A.K."/>
            <person name="Gaikwad K."/>
            <person name="Singh A."/>
            <person name="Dalal V."/>
            <person name="Srivastava S."/>
            <person name="Dixit A."/>
            <person name="Pal A.K."/>
            <person name="Ghazi I.A."/>
            <person name="Yadav M."/>
            <person name="Pandit A."/>
            <person name="Bhargava A."/>
            <person name="Sureshbabu K."/>
            <person name="Batra K."/>
            <person name="Sharma T.R."/>
            <person name="Mohapatra T."/>
            <person name="Singh N.K."/>
            <person name="Messing J."/>
            <person name="Nelson A.B."/>
            <person name="Fuks G."/>
            <person name="Kavchok S."/>
            <person name="Keizer G."/>
            <person name="Linton E."/>
            <person name="Llaca V."/>
            <person name="Song R."/>
            <person name="Tanyolac B."/>
            <person name="Young S."/>
            <person name="Ho-Il K."/>
            <person name="Hahn J.H."/>
            <person name="Sangsakoo G."/>
            <person name="Vanavichit A."/>
            <person name="de Mattos Luiz.A.T."/>
            <person name="Zimmer P.D."/>
            <person name="Malone G."/>
            <person name="Dellagostin O."/>
            <person name="de Oliveira A.C."/>
            <person name="Bevan M."/>
            <person name="Bancroft I."/>
            <person name="Minx P."/>
            <person name="Cordum H."/>
            <person name="Wilson R."/>
            <person name="Cheng Z."/>
            <person name="Jin W."/>
            <person name="Jiang J."/>
            <person name="Leong S.A."/>
            <person name="Iwama H."/>
            <person name="Gojobori T."/>
            <person name="Itoh T."/>
            <person name="Niimura Y."/>
            <person name="Fujii Y."/>
            <person name="Habara T."/>
            <person name="Sakai H."/>
            <person name="Sato Y."/>
            <person name="Wilson G."/>
            <person name="Kumar K."/>
            <person name="McCouch S."/>
            <person name="Juretic N."/>
            <person name="Hoen D."/>
            <person name="Wright S."/>
            <person name="Bruskiewich R."/>
            <person name="Bureau T."/>
            <person name="Miyao A."/>
            <person name="Hirochika H."/>
            <person name="Nishikawa T."/>
            <person name="Kadowaki K."/>
            <person name="Sugiura M."/>
            <person name="Burr B."/>
            <person name="Sasaki T."/>
        </authorList>
    </citation>
    <scope>NUCLEOTIDE SEQUENCE [LARGE SCALE GENOMIC DNA]</scope>
    <source>
        <strain evidence="4">cv. Nipponbare</strain>
    </source>
</reference>
<gene>
    <name evidence="2" type="ORF">P0502H06.5</name>
    <name evidence="3" type="ORF">P0633E08.35</name>
</gene>
<evidence type="ECO:0000313" key="3">
    <source>
        <dbReference type="EMBL" id="BAD32922.1"/>
    </source>
</evidence>
<accession>Q69X79</accession>
<dbReference type="AlphaFoldDB" id="Q69X79"/>
<protein>
    <submittedName>
        <fullName evidence="3">Uncharacterized protein</fullName>
    </submittedName>
</protein>
<evidence type="ECO:0000313" key="2">
    <source>
        <dbReference type="EMBL" id="BAD32850.1"/>
    </source>
</evidence>
<evidence type="ECO:0000256" key="1">
    <source>
        <dbReference type="SAM" id="MobiDB-lite"/>
    </source>
</evidence>
<feature type="compositionally biased region" description="Basic residues" evidence="1">
    <location>
        <begin position="65"/>
        <end position="80"/>
    </location>
</feature>